<dbReference type="Proteomes" id="UP000186817">
    <property type="component" value="Unassembled WGS sequence"/>
</dbReference>
<feature type="compositionally biased region" description="Basic and acidic residues" evidence="1">
    <location>
        <begin position="25"/>
        <end position="41"/>
    </location>
</feature>
<dbReference type="EMBL" id="LSRX01000253">
    <property type="protein sequence ID" value="OLQ02827.1"/>
    <property type="molecule type" value="Genomic_DNA"/>
</dbReference>
<name>A0A1Q9E5X1_SYMMI</name>
<evidence type="ECO:0000313" key="2">
    <source>
        <dbReference type="EMBL" id="OLQ02827.1"/>
    </source>
</evidence>
<keyword evidence="3" id="KW-1185">Reference proteome</keyword>
<gene>
    <name evidence="2" type="ORF">AK812_SmicGene14289</name>
</gene>
<reference evidence="2 3" key="1">
    <citation type="submission" date="2016-02" db="EMBL/GenBank/DDBJ databases">
        <title>Genome analysis of coral dinoflagellate symbionts highlights evolutionary adaptations to a symbiotic lifestyle.</title>
        <authorList>
            <person name="Aranda M."/>
            <person name="Li Y."/>
            <person name="Liew Y.J."/>
            <person name="Baumgarten S."/>
            <person name="Simakov O."/>
            <person name="Wilson M."/>
            <person name="Piel J."/>
            <person name="Ashoor H."/>
            <person name="Bougouffa S."/>
            <person name="Bajic V.B."/>
            <person name="Ryu T."/>
            <person name="Ravasi T."/>
            <person name="Bayer T."/>
            <person name="Micklem G."/>
            <person name="Kim H."/>
            <person name="Bhak J."/>
            <person name="Lajeunesse T.C."/>
            <person name="Voolstra C.R."/>
        </authorList>
    </citation>
    <scope>NUCLEOTIDE SEQUENCE [LARGE SCALE GENOMIC DNA]</scope>
    <source>
        <strain evidence="2 3">CCMP2467</strain>
    </source>
</reference>
<sequence length="162" mass="17755">MDASAPLLKEFSRQDGPLFAAGVSRQHENPGKKPDLSKEDVQSDPSKVLDLENVTLVFECEEQGAVFSDEFADAEPFERGQFYGEGSQYQSLELAENICTVSWETDGDGGGYSAQAKDEKILVFGLDGRSPERRWGILALIVPSDSEPKAGADLVRFNVAFF</sequence>
<accession>A0A1Q9E5X1</accession>
<evidence type="ECO:0000256" key="1">
    <source>
        <dbReference type="SAM" id="MobiDB-lite"/>
    </source>
</evidence>
<proteinExistence type="predicted"/>
<dbReference type="AlphaFoldDB" id="A0A1Q9E5X1"/>
<comment type="caution">
    <text evidence="2">The sequence shown here is derived from an EMBL/GenBank/DDBJ whole genome shotgun (WGS) entry which is preliminary data.</text>
</comment>
<feature type="region of interest" description="Disordered" evidence="1">
    <location>
        <begin position="23"/>
        <end position="44"/>
    </location>
</feature>
<evidence type="ECO:0000313" key="3">
    <source>
        <dbReference type="Proteomes" id="UP000186817"/>
    </source>
</evidence>
<protein>
    <submittedName>
        <fullName evidence="2">Uncharacterized protein</fullName>
    </submittedName>
</protein>
<dbReference type="OrthoDB" id="436226at2759"/>
<organism evidence="2 3">
    <name type="scientific">Symbiodinium microadriaticum</name>
    <name type="common">Dinoflagellate</name>
    <name type="synonym">Zooxanthella microadriatica</name>
    <dbReference type="NCBI Taxonomy" id="2951"/>
    <lineage>
        <taxon>Eukaryota</taxon>
        <taxon>Sar</taxon>
        <taxon>Alveolata</taxon>
        <taxon>Dinophyceae</taxon>
        <taxon>Suessiales</taxon>
        <taxon>Symbiodiniaceae</taxon>
        <taxon>Symbiodinium</taxon>
    </lineage>
</organism>